<name>A0A1B6MN86_9HEMI</name>
<evidence type="ECO:0000313" key="14">
    <source>
        <dbReference type="EMBL" id="JAT37400.1"/>
    </source>
</evidence>
<gene>
    <name evidence="14" type="ORF">g.50901</name>
</gene>
<evidence type="ECO:0000256" key="8">
    <source>
        <dbReference type="ARBA" id="ARBA00023065"/>
    </source>
</evidence>
<proteinExistence type="inferred from homology"/>
<protein>
    <submittedName>
        <fullName evidence="14">Uncharacterized protein</fullName>
    </submittedName>
</protein>
<keyword evidence="11 12" id="KW-0407">Ion channel</keyword>
<keyword evidence="5 12" id="KW-0812">Transmembrane</keyword>
<accession>A0A1B6MN86</accession>
<feature type="non-terminal residue" evidence="14">
    <location>
        <position position="1"/>
    </location>
</feature>
<evidence type="ECO:0000256" key="11">
    <source>
        <dbReference type="ARBA" id="ARBA00023303"/>
    </source>
</evidence>
<keyword evidence="6 13" id="KW-1133">Transmembrane helix</keyword>
<evidence type="ECO:0000256" key="3">
    <source>
        <dbReference type="ARBA" id="ARBA00022448"/>
    </source>
</evidence>
<feature type="transmembrane region" description="Helical" evidence="13">
    <location>
        <begin position="41"/>
        <end position="62"/>
    </location>
</feature>
<evidence type="ECO:0000256" key="4">
    <source>
        <dbReference type="ARBA" id="ARBA00022461"/>
    </source>
</evidence>
<keyword evidence="4 12" id="KW-0894">Sodium channel</keyword>
<evidence type="ECO:0000256" key="6">
    <source>
        <dbReference type="ARBA" id="ARBA00022989"/>
    </source>
</evidence>
<feature type="non-terminal residue" evidence="14">
    <location>
        <position position="113"/>
    </location>
</feature>
<organism evidence="14">
    <name type="scientific">Graphocephala atropunctata</name>
    <dbReference type="NCBI Taxonomy" id="36148"/>
    <lineage>
        <taxon>Eukaryota</taxon>
        <taxon>Metazoa</taxon>
        <taxon>Ecdysozoa</taxon>
        <taxon>Arthropoda</taxon>
        <taxon>Hexapoda</taxon>
        <taxon>Insecta</taxon>
        <taxon>Pterygota</taxon>
        <taxon>Neoptera</taxon>
        <taxon>Paraneoptera</taxon>
        <taxon>Hemiptera</taxon>
        <taxon>Auchenorrhyncha</taxon>
        <taxon>Membracoidea</taxon>
        <taxon>Cicadellidae</taxon>
        <taxon>Cicadellinae</taxon>
        <taxon>Cicadellini</taxon>
        <taxon>Graphocephala</taxon>
    </lineage>
</organism>
<dbReference type="InterPro" id="IPR001873">
    <property type="entry name" value="ENaC"/>
</dbReference>
<reference evidence="14" key="1">
    <citation type="submission" date="2015-11" db="EMBL/GenBank/DDBJ databases">
        <title>De novo transcriptome assembly of four potential Pierce s Disease insect vectors from Arizona vineyards.</title>
        <authorList>
            <person name="Tassone E.E."/>
        </authorList>
    </citation>
    <scope>NUCLEOTIDE SEQUENCE</scope>
</reference>
<keyword evidence="7" id="KW-0915">Sodium</keyword>
<sequence length="113" mass="13412">WERKRTSQLLYERFDVFCNLCSLHGLVYLRRSANLPTRDRIFWMTIFISSLLMSCVIIFHVWHNWVTNPFVIVYDPNVQPIWVIPFPSVTICSFVAVKRSFLDLSKTSDRKAL</sequence>
<evidence type="ECO:0000256" key="7">
    <source>
        <dbReference type="ARBA" id="ARBA00023053"/>
    </source>
</evidence>
<dbReference type="GO" id="GO:0005272">
    <property type="term" value="F:sodium channel activity"/>
    <property type="evidence" value="ECO:0007669"/>
    <property type="project" value="UniProtKB-KW"/>
</dbReference>
<dbReference type="GO" id="GO:0016020">
    <property type="term" value="C:membrane"/>
    <property type="evidence" value="ECO:0007669"/>
    <property type="project" value="UniProtKB-SubCell"/>
</dbReference>
<evidence type="ECO:0000256" key="1">
    <source>
        <dbReference type="ARBA" id="ARBA00004141"/>
    </source>
</evidence>
<keyword evidence="8 12" id="KW-0406">Ion transport</keyword>
<keyword evidence="9 13" id="KW-0472">Membrane</keyword>
<keyword evidence="3 12" id="KW-0813">Transport</keyword>
<keyword evidence="10 12" id="KW-0739">Sodium transport</keyword>
<comment type="similarity">
    <text evidence="2 12">Belongs to the amiloride-sensitive sodium channel (TC 1.A.6) family.</text>
</comment>
<evidence type="ECO:0000256" key="13">
    <source>
        <dbReference type="SAM" id="Phobius"/>
    </source>
</evidence>
<evidence type="ECO:0000256" key="12">
    <source>
        <dbReference type="RuleBase" id="RU000679"/>
    </source>
</evidence>
<dbReference type="AlphaFoldDB" id="A0A1B6MN86"/>
<comment type="subcellular location">
    <subcellularLocation>
        <location evidence="1">Membrane</location>
        <topology evidence="1">Multi-pass membrane protein</topology>
    </subcellularLocation>
</comment>
<evidence type="ECO:0000256" key="5">
    <source>
        <dbReference type="ARBA" id="ARBA00022692"/>
    </source>
</evidence>
<dbReference type="EMBL" id="GEBQ01002577">
    <property type="protein sequence ID" value="JAT37400.1"/>
    <property type="molecule type" value="Transcribed_RNA"/>
</dbReference>
<evidence type="ECO:0000256" key="2">
    <source>
        <dbReference type="ARBA" id="ARBA00007193"/>
    </source>
</evidence>
<feature type="transmembrane region" description="Helical" evidence="13">
    <location>
        <begin position="82"/>
        <end position="101"/>
    </location>
</feature>
<dbReference type="Pfam" id="PF00858">
    <property type="entry name" value="ASC"/>
    <property type="match status" value="1"/>
</dbReference>
<evidence type="ECO:0000256" key="10">
    <source>
        <dbReference type="ARBA" id="ARBA00023201"/>
    </source>
</evidence>
<evidence type="ECO:0000256" key="9">
    <source>
        <dbReference type="ARBA" id="ARBA00023136"/>
    </source>
</evidence>